<dbReference type="PIRSF" id="PIRSF000495">
    <property type="entry name" value="Amidotransf_hisH"/>
    <property type="match status" value="1"/>
</dbReference>
<protein>
    <submittedName>
        <fullName evidence="11">Unannotated protein</fullName>
    </submittedName>
</protein>
<keyword evidence="4" id="KW-0378">Hydrolase</keyword>
<accession>A0A6J6UXE2</accession>
<dbReference type="AlphaFoldDB" id="A0A6J6UXE2"/>
<evidence type="ECO:0000256" key="9">
    <source>
        <dbReference type="ARBA" id="ARBA00049534"/>
    </source>
</evidence>
<sequence length="203" mass="21992">MICVVDYGAGNLRSVTNVLEVIGAEYKLISDEAAIRAASKIVLPGVGHFGQLATALDQLKIRQALIDQIKNGVAYLGICLGMQVLFADSHEAPTAKGLGILSGSVRKFESADRSVHMGWNTLEATAPSRLVKPLPTDSPSDGELFAYYAHSFFCPVVDQTVMTTSYGDQFSAVIEFENIYGVQFHPEKSGDFGRRVMQNFVGI</sequence>
<dbReference type="SUPFAM" id="SSF52317">
    <property type="entry name" value="Class I glutamine amidotransferase-like"/>
    <property type="match status" value="1"/>
</dbReference>
<dbReference type="GO" id="GO:0000107">
    <property type="term" value="F:imidazoleglycerol-phosphate synthase activity"/>
    <property type="evidence" value="ECO:0007669"/>
    <property type="project" value="TreeGrafter"/>
</dbReference>
<evidence type="ECO:0000256" key="8">
    <source>
        <dbReference type="ARBA" id="ARBA00047838"/>
    </source>
</evidence>
<gene>
    <name evidence="11" type="ORF">UFOPK2855_00832</name>
</gene>
<evidence type="ECO:0000256" key="1">
    <source>
        <dbReference type="ARBA" id="ARBA00005091"/>
    </source>
</evidence>
<dbReference type="UniPathway" id="UPA00031">
    <property type="reaction ID" value="UER00010"/>
</dbReference>
<dbReference type="PANTHER" id="PTHR42701:SF1">
    <property type="entry name" value="IMIDAZOLE GLYCEROL PHOSPHATE SYNTHASE SUBUNIT HISH"/>
    <property type="match status" value="1"/>
</dbReference>
<feature type="domain" description="Glutamine amidotransferase" evidence="10">
    <location>
        <begin position="4"/>
        <end position="200"/>
    </location>
</feature>
<evidence type="ECO:0000256" key="5">
    <source>
        <dbReference type="ARBA" id="ARBA00022962"/>
    </source>
</evidence>
<dbReference type="HAMAP" id="MF_00278">
    <property type="entry name" value="HisH"/>
    <property type="match status" value="1"/>
</dbReference>
<evidence type="ECO:0000256" key="2">
    <source>
        <dbReference type="ARBA" id="ARBA00011152"/>
    </source>
</evidence>
<evidence type="ECO:0000256" key="7">
    <source>
        <dbReference type="ARBA" id="ARBA00023239"/>
    </source>
</evidence>
<evidence type="ECO:0000256" key="3">
    <source>
        <dbReference type="ARBA" id="ARBA00022605"/>
    </source>
</evidence>
<dbReference type="Pfam" id="PF00117">
    <property type="entry name" value="GATase"/>
    <property type="match status" value="1"/>
</dbReference>
<dbReference type="EMBL" id="CAEZZK010000158">
    <property type="protein sequence ID" value="CAB4763708.1"/>
    <property type="molecule type" value="Genomic_DNA"/>
</dbReference>
<organism evidence="11">
    <name type="scientific">freshwater metagenome</name>
    <dbReference type="NCBI Taxonomy" id="449393"/>
    <lineage>
        <taxon>unclassified sequences</taxon>
        <taxon>metagenomes</taxon>
        <taxon>ecological metagenomes</taxon>
    </lineage>
</organism>
<dbReference type="InterPro" id="IPR010139">
    <property type="entry name" value="Imidazole-glycPsynth_HisH"/>
</dbReference>
<dbReference type="PANTHER" id="PTHR42701">
    <property type="entry name" value="IMIDAZOLE GLYCEROL PHOSPHATE SYNTHASE SUBUNIT HISH"/>
    <property type="match status" value="1"/>
</dbReference>
<dbReference type="PROSITE" id="PS51273">
    <property type="entry name" value="GATASE_TYPE_1"/>
    <property type="match status" value="1"/>
</dbReference>
<evidence type="ECO:0000256" key="6">
    <source>
        <dbReference type="ARBA" id="ARBA00023102"/>
    </source>
</evidence>
<keyword evidence="7" id="KW-0456">Lyase</keyword>
<dbReference type="CDD" id="cd01748">
    <property type="entry name" value="GATase1_IGP_Synthase"/>
    <property type="match status" value="1"/>
</dbReference>
<keyword evidence="5" id="KW-0315">Glutamine amidotransferase</keyword>
<dbReference type="InterPro" id="IPR029062">
    <property type="entry name" value="Class_I_gatase-like"/>
</dbReference>
<reference evidence="11" key="1">
    <citation type="submission" date="2020-05" db="EMBL/GenBank/DDBJ databases">
        <authorList>
            <person name="Chiriac C."/>
            <person name="Salcher M."/>
            <person name="Ghai R."/>
            <person name="Kavagutti S V."/>
        </authorList>
    </citation>
    <scope>NUCLEOTIDE SEQUENCE</scope>
</reference>
<comment type="catalytic activity">
    <reaction evidence="8">
        <text>5-[(5-phospho-1-deoxy-D-ribulos-1-ylimino)methylamino]-1-(5-phospho-beta-D-ribosyl)imidazole-4-carboxamide + L-glutamine = D-erythro-1-(imidazol-4-yl)glycerol 3-phosphate + 5-amino-1-(5-phospho-beta-D-ribosyl)imidazole-4-carboxamide + L-glutamate + H(+)</text>
        <dbReference type="Rhea" id="RHEA:24793"/>
        <dbReference type="ChEBI" id="CHEBI:15378"/>
        <dbReference type="ChEBI" id="CHEBI:29985"/>
        <dbReference type="ChEBI" id="CHEBI:58278"/>
        <dbReference type="ChEBI" id="CHEBI:58359"/>
        <dbReference type="ChEBI" id="CHEBI:58475"/>
        <dbReference type="ChEBI" id="CHEBI:58525"/>
        <dbReference type="EC" id="4.3.2.10"/>
    </reaction>
</comment>
<name>A0A6J6UXE2_9ZZZZ</name>
<evidence type="ECO:0000259" key="10">
    <source>
        <dbReference type="Pfam" id="PF00117"/>
    </source>
</evidence>
<dbReference type="Gene3D" id="3.40.50.880">
    <property type="match status" value="1"/>
</dbReference>
<keyword evidence="3" id="KW-0028">Amino-acid biosynthesis</keyword>
<dbReference type="InterPro" id="IPR017926">
    <property type="entry name" value="GATASE"/>
</dbReference>
<dbReference type="GO" id="GO:0004359">
    <property type="term" value="F:glutaminase activity"/>
    <property type="evidence" value="ECO:0007669"/>
    <property type="project" value="UniProtKB-EC"/>
</dbReference>
<dbReference type="GO" id="GO:0016829">
    <property type="term" value="F:lyase activity"/>
    <property type="evidence" value="ECO:0007669"/>
    <property type="project" value="UniProtKB-KW"/>
</dbReference>
<evidence type="ECO:0000313" key="11">
    <source>
        <dbReference type="EMBL" id="CAB4763708.1"/>
    </source>
</evidence>
<comment type="subunit">
    <text evidence="2">Heterodimer of HisH and HisF.</text>
</comment>
<keyword evidence="6" id="KW-0368">Histidine biosynthesis</keyword>
<proteinExistence type="inferred from homology"/>
<comment type="catalytic activity">
    <reaction evidence="9">
        <text>L-glutamine + H2O = L-glutamate + NH4(+)</text>
        <dbReference type="Rhea" id="RHEA:15889"/>
        <dbReference type="ChEBI" id="CHEBI:15377"/>
        <dbReference type="ChEBI" id="CHEBI:28938"/>
        <dbReference type="ChEBI" id="CHEBI:29985"/>
        <dbReference type="ChEBI" id="CHEBI:58359"/>
        <dbReference type="EC" id="3.5.1.2"/>
    </reaction>
</comment>
<comment type="pathway">
    <text evidence="1">Amino-acid biosynthesis; L-histidine biosynthesis; L-histidine from 5-phospho-alpha-D-ribose 1-diphosphate: step 5/9.</text>
</comment>
<dbReference type="NCBIfam" id="TIGR01855">
    <property type="entry name" value="IMP_synth_hisH"/>
    <property type="match status" value="1"/>
</dbReference>
<dbReference type="GO" id="GO:0000105">
    <property type="term" value="P:L-histidine biosynthetic process"/>
    <property type="evidence" value="ECO:0007669"/>
    <property type="project" value="UniProtKB-UniPathway"/>
</dbReference>
<evidence type="ECO:0000256" key="4">
    <source>
        <dbReference type="ARBA" id="ARBA00022801"/>
    </source>
</evidence>